<evidence type="ECO:0000313" key="10">
    <source>
        <dbReference type="EMBL" id="OBA28564.1"/>
    </source>
</evidence>
<evidence type="ECO:0000256" key="4">
    <source>
        <dbReference type="ARBA" id="ARBA00022728"/>
    </source>
</evidence>
<evidence type="ECO:0000256" key="7">
    <source>
        <dbReference type="ARBA" id="ARBA00023242"/>
    </source>
</evidence>
<evidence type="ECO:0000256" key="2">
    <source>
        <dbReference type="ARBA" id="ARBA00006850"/>
    </source>
</evidence>
<dbReference type="Proteomes" id="UP000092321">
    <property type="component" value="Unassembled WGS sequence"/>
</dbReference>
<evidence type="ECO:0000256" key="8">
    <source>
        <dbReference type="ARBA" id="ARBA00023274"/>
    </source>
</evidence>
<feature type="domain" description="Sm" evidence="9">
    <location>
        <begin position="6"/>
        <end position="79"/>
    </location>
</feature>
<evidence type="ECO:0000259" key="9">
    <source>
        <dbReference type="SMART" id="SM00651"/>
    </source>
</evidence>
<keyword evidence="4" id="KW-0747">Spliceosome</keyword>
<dbReference type="PANTHER" id="PTHR20971:SF0">
    <property type="entry name" value="U6 SNRNA-ASSOCIATED SM-LIKE PROTEIN LSM5"/>
    <property type="match status" value="1"/>
</dbReference>
<gene>
    <name evidence="10" type="ORF">HANVADRAFT_92625</name>
</gene>
<keyword evidence="6" id="KW-0508">mRNA splicing</keyword>
<dbReference type="OrthoDB" id="429711at2759"/>
<dbReference type="Pfam" id="PF01423">
    <property type="entry name" value="LSM"/>
    <property type="match status" value="1"/>
</dbReference>
<keyword evidence="8" id="KW-0687">Ribonucleoprotein</keyword>
<evidence type="ECO:0000256" key="6">
    <source>
        <dbReference type="ARBA" id="ARBA00023187"/>
    </source>
</evidence>
<comment type="similarity">
    <text evidence="2">Belongs to the snRNP Sm proteins family.</text>
</comment>
<dbReference type="SUPFAM" id="SSF50182">
    <property type="entry name" value="Sm-like ribonucleoproteins"/>
    <property type="match status" value="1"/>
</dbReference>
<dbReference type="Gene3D" id="2.30.30.100">
    <property type="match status" value="1"/>
</dbReference>
<evidence type="ECO:0000256" key="1">
    <source>
        <dbReference type="ARBA" id="ARBA00004123"/>
    </source>
</evidence>
<proteinExistence type="inferred from homology"/>
<dbReference type="SMART" id="SM00651">
    <property type="entry name" value="Sm"/>
    <property type="match status" value="1"/>
</dbReference>
<dbReference type="GO" id="GO:1990726">
    <property type="term" value="C:Lsm1-7-Pat1 complex"/>
    <property type="evidence" value="ECO:0007669"/>
    <property type="project" value="TreeGrafter"/>
</dbReference>
<dbReference type="GO" id="GO:0005681">
    <property type="term" value="C:spliceosomal complex"/>
    <property type="evidence" value="ECO:0007669"/>
    <property type="project" value="UniProtKB-KW"/>
</dbReference>
<comment type="caution">
    <text evidence="10">The sequence shown here is derived from an EMBL/GenBank/DDBJ whole genome shotgun (WGS) entry which is preliminary data.</text>
</comment>
<reference evidence="11" key="1">
    <citation type="journal article" date="2016" name="Proc. Natl. Acad. Sci. U.S.A.">
        <title>Comparative genomics of biotechnologically important yeasts.</title>
        <authorList>
            <person name="Riley R."/>
            <person name="Haridas S."/>
            <person name="Wolfe K.H."/>
            <person name="Lopes M.R."/>
            <person name="Hittinger C.T."/>
            <person name="Goeker M."/>
            <person name="Salamov A.A."/>
            <person name="Wisecaver J.H."/>
            <person name="Long T.M."/>
            <person name="Calvey C.H."/>
            <person name="Aerts A.L."/>
            <person name="Barry K.W."/>
            <person name="Choi C."/>
            <person name="Clum A."/>
            <person name="Coughlan A.Y."/>
            <person name="Deshpande S."/>
            <person name="Douglass A.P."/>
            <person name="Hanson S.J."/>
            <person name="Klenk H.-P."/>
            <person name="LaButti K.M."/>
            <person name="Lapidus A."/>
            <person name="Lindquist E.A."/>
            <person name="Lipzen A.M."/>
            <person name="Meier-Kolthoff J.P."/>
            <person name="Ohm R.A."/>
            <person name="Otillar R.P."/>
            <person name="Pangilinan J.L."/>
            <person name="Peng Y."/>
            <person name="Rokas A."/>
            <person name="Rosa C.A."/>
            <person name="Scheuner C."/>
            <person name="Sibirny A.A."/>
            <person name="Slot J.C."/>
            <person name="Stielow J.B."/>
            <person name="Sun H."/>
            <person name="Kurtzman C.P."/>
            <person name="Blackwell M."/>
            <person name="Grigoriev I.V."/>
            <person name="Jeffries T.W."/>
        </authorList>
    </citation>
    <scope>NUCLEOTIDE SEQUENCE [LARGE SCALE GENOMIC DNA]</scope>
    <source>
        <strain evidence="11">NRRL Y-1626</strain>
    </source>
</reference>
<comment type="subcellular location">
    <subcellularLocation>
        <location evidence="1">Nucleus</location>
    </subcellularLocation>
</comment>
<dbReference type="AlphaFoldDB" id="A0A1B7TIK2"/>
<dbReference type="PANTHER" id="PTHR20971">
    <property type="entry name" value="U6 SNRNA-ASSOCIATED PROTEIN"/>
    <property type="match status" value="1"/>
</dbReference>
<keyword evidence="7" id="KW-0539">Nucleus</keyword>
<name>A0A1B7TIK2_9ASCO</name>
<evidence type="ECO:0000313" key="11">
    <source>
        <dbReference type="Proteomes" id="UP000092321"/>
    </source>
</evidence>
<dbReference type="GO" id="GO:0046540">
    <property type="term" value="C:U4/U6 x U5 tri-snRNP complex"/>
    <property type="evidence" value="ECO:0007669"/>
    <property type="project" value="TreeGrafter"/>
</dbReference>
<keyword evidence="5" id="KW-0694">RNA-binding</keyword>
<dbReference type="GO" id="GO:0005688">
    <property type="term" value="C:U6 snRNP"/>
    <property type="evidence" value="ECO:0007669"/>
    <property type="project" value="TreeGrafter"/>
</dbReference>
<protein>
    <recommendedName>
        <fullName evidence="9">Sm domain-containing protein</fullName>
    </recommendedName>
</protein>
<dbReference type="InterPro" id="IPR001163">
    <property type="entry name" value="Sm_dom_euk/arc"/>
</dbReference>
<accession>A0A1B7TIK2</accession>
<dbReference type="InterPro" id="IPR033871">
    <property type="entry name" value="LSm5"/>
</dbReference>
<evidence type="ECO:0000256" key="3">
    <source>
        <dbReference type="ARBA" id="ARBA00022664"/>
    </source>
</evidence>
<dbReference type="EMBL" id="LXPE01000003">
    <property type="protein sequence ID" value="OBA28564.1"/>
    <property type="molecule type" value="Genomic_DNA"/>
</dbReference>
<dbReference type="GO" id="GO:0003723">
    <property type="term" value="F:RNA binding"/>
    <property type="evidence" value="ECO:0007669"/>
    <property type="project" value="UniProtKB-KW"/>
</dbReference>
<organism evidence="10 11">
    <name type="scientific">Hanseniaspora valbyensis NRRL Y-1626</name>
    <dbReference type="NCBI Taxonomy" id="766949"/>
    <lineage>
        <taxon>Eukaryota</taxon>
        <taxon>Fungi</taxon>
        <taxon>Dikarya</taxon>
        <taxon>Ascomycota</taxon>
        <taxon>Saccharomycotina</taxon>
        <taxon>Saccharomycetes</taxon>
        <taxon>Saccharomycodales</taxon>
        <taxon>Saccharomycodaceae</taxon>
        <taxon>Hanseniaspora</taxon>
    </lineage>
</organism>
<sequence>MLAPKELLPKCVNQQIKVITTNQTYYTGKLISYDEYMNLVLSGDVEERKLTSKGELLSKLGGDSNRVLICGVGVAMIVPGI</sequence>
<keyword evidence="11" id="KW-1185">Reference proteome</keyword>
<dbReference type="InterPro" id="IPR010920">
    <property type="entry name" value="LSM_dom_sf"/>
</dbReference>
<keyword evidence="3" id="KW-0507">mRNA processing</keyword>
<evidence type="ECO:0000256" key="5">
    <source>
        <dbReference type="ARBA" id="ARBA00022884"/>
    </source>
</evidence>
<dbReference type="GO" id="GO:0000398">
    <property type="term" value="P:mRNA splicing, via spliceosome"/>
    <property type="evidence" value="ECO:0007669"/>
    <property type="project" value="TreeGrafter"/>
</dbReference>